<dbReference type="PIRSF" id="PIRSF006692">
    <property type="entry name" value="TF_HTH_AF0396_prd"/>
    <property type="match status" value="1"/>
</dbReference>
<dbReference type="Gene3D" id="1.10.10.10">
    <property type="entry name" value="Winged helix-like DNA-binding domain superfamily/Winged helix DNA-binding domain"/>
    <property type="match status" value="1"/>
</dbReference>
<dbReference type="GeneID" id="24854678"/>
<name>A0A371ND83_9EURY</name>
<organism evidence="3 4">
    <name type="scientific">Methanothermobacter defluvii</name>
    <dbReference type="NCBI Taxonomy" id="49339"/>
    <lineage>
        <taxon>Archaea</taxon>
        <taxon>Methanobacteriati</taxon>
        <taxon>Methanobacteriota</taxon>
        <taxon>Methanomada group</taxon>
        <taxon>Methanobacteria</taxon>
        <taxon>Methanobacteriales</taxon>
        <taxon>Methanobacteriaceae</taxon>
        <taxon>Methanothermobacter</taxon>
    </lineage>
</organism>
<dbReference type="AlphaFoldDB" id="A0A371ND83"/>
<evidence type="ECO:0000313" key="3">
    <source>
        <dbReference type="EMBL" id="REE26370.1"/>
    </source>
</evidence>
<dbReference type="RefSeq" id="WP_010877187.1">
    <property type="nucleotide sequence ID" value="NZ_QREL01000002.1"/>
</dbReference>
<sequence length="260" mass="29466">MLEAFTEVRKDIKFLFSSEIRLRVLMALMDGPMELSKMRSIIKSSSSTILHAIYQLEDKGLVCRVNRKYELSSTGRIISLKVQGIIRTISVIRELSDFLLDHDLGSIPESLLYSIESLEGVSLLEAKPENLTEPYEVVTKNVMNSGRVWILSGVHHPFYGDLLKAGIKTEMILSENVVDAIEHVEATENVKISTIDSELRFSLIITETAMALSLFMSDGLYDPVRFLFSRDEEAVGWAWKLFKHFRDMAEAPADKDDCEL</sequence>
<dbReference type="SUPFAM" id="SSF46785">
    <property type="entry name" value="Winged helix' DNA-binding domain"/>
    <property type="match status" value="1"/>
</dbReference>
<dbReference type="InterPro" id="IPR057527">
    <property type="entry name" value="HVO_A0261-like_N"/>
</dbReference>
<keyword evidence="4" id="KW-1185">Reference proteome</keyword>
<reference evidence="3 4" key="1">
    <citation type="submission" date="2018-07" db="EMBL/GenBank/DDBJ databases">
        <title>Genomic Encyclopedia of Type Strains, Phase IV (KMG-IV): sequencing the most valuable type-strain genomes for metagenomic binning, comparative biology and taxonomic classification.</title>
        <authorList>
            <person name="Goeker M."/>
        </authorList>
    </citation>
    <scope>NUCLEOTIDE SEQUENCE [LARGE SCALE GENOMIC DNA]</scope>
    <source>
        <strain evidence="3 4">DSM 7466</strain>
    </source>
</reference>
<evidence type="ECO:0000259" key="2">
    <source>
        <dbReference type="Pfam" id="PF25213"/>
    </source>
</evidence>
<protein>
    <submittedName>
        <fullName evidence="3">Putative transcriptional regulator</fullName>
    </submittedName>
</protein>
<dbReference type="InterPro" id="IPR036390">
    <property type="entry name" value="WH_DNA-bd_sf"/>
</dbReference>
<proteinExistence type="predicted"/>
<comment type="caution">
    <text evidence="3">The sequence shown here is derived from an EMBL/GenBank/DDBJ whole genome shotgun (WGS) entry which is preliminary data.</text>
</comment>
<dbReference type="InterPro" id="IPR013561">
    <property type="entry name" value="FilR1_middle_dom"/>
</dbReference>
<evidence type="ECO:0000313" key="4">
    <source>
        <dbReference type="Proteomes" id="UP000256864"/>
    </source>
</evidence>
<dbReference type="Pfam" id="PF08350">
    <property type="entry name" value="FilR1_middle"/>
    <property type="match status" value="1"/>
</dbReference>
<feature type="domain" description="HVO-A0261-like N-terminal" evidence="2">
    <location>
        <begin position="9"/>
        <end position="91"/>
    </location>
</feature>
<accession>A0A371ND83</accession>
<dbReference type="Pfam" id="PF25213">
    <property type="entry name" value="HVO_A0261_N"/>
    <property type="match status" value="1"/>
</dbReference>
<dbReference type="InterPro" id="IPR016490">
    <property type="entry name" value="Tscrpt_reg_HTH_AF0396-typ3"/>
</dbReference>
<dbReference type="EMBL" id="QREL01000002">
    <property type="protein sequence ID" value="REE26370.1"/>
    <property type="molecule type" value="Genomic_DNA"/>
</dbReference>
<feature type="domain" description="Methanogenesis regulatory protein FilR1 middle" evidence="1">
    <location>
        <begin position="132"/>
        <end position="247"/>
    </location>
</feature>
<evidence type="ECO:0000259" key="1">
    <source>
        <dbReference type="Pfam" id="PF08350"/>
    </source>
</evidence>
<dbReference type="Proteomes" id="UP000256864">
    <property type="component" value="Unassembled WGS sequence"/>
</dbReference>
<gene>
    <name evidence="3" type="ORF">C7452_1332</name>
</gene>
<dbReference type="InterPro" id="IPR036388">
    <property type="entry name" value="WH-like_DNA-bd_sf"/>
</dbReference>